<dbReference type="Proteomes" id="UP000016934">
    <property type="component" value="Unassembled WGS sequence"/>
</dbReference>
<evidence type="ECO:0000313" key="3">
    <source>
        <dbReference type="Proteomes" id="UP000016934"/>
    </source>
</evidence>
<gene>
    <name evidence="2" type="ORF">COCSADRAFT_256266</name>
</gene>
<evidence type="ECO:0000313" key="2">
    <source>
        <dbReference type="EMBL" id="EMD59223.1"/>
    </source>
</evidence>
<dbReference type="AlphaFoldDB" id="M2RVY3"/>
<dbReference type="OrthoDB" id="10535652at2759"/>
<reference evidence="2 3" key="1">
    <citation type="journal article" date="2012" name="PLoS Pathog.">
        <title>Diverse lifestyles and strategies of plant pathogenesis encoded in the genomes of eighteen Dothideomycetes fungi.</title>
        <authorList>
            <person name="Ohm R.A."/>
            <person name="Feau N."/>
            <person name="Henrissat B."/>
            <person name="Schoch C.L."/>
            <person name="Horwitz B.A."/>
            <person name="Barry K.W."/>
            <person name="Condon B.J."/>
            <person name="Copeland A.C."/>
            <person name="Dhillon B."/>
            <person name="Glaser F."/>
            <person name="Hesse C.N."/>
            <person name="Kosti I."/>
            <person name="LaButti K."/>
            <person name="Lindquist E.A."/>
            <person name="Lucas S."/>
            <person name="Salamov A.A."/>
            <person name="Bradshaw R.E."/>
            <person name="Ciuffetti L."/>
            <person name="Hamelin R.C."/>
            <person name="Kema G.H.J."/>
            <person name="Lawrence C."/>
            <person name="Scott J.A."/>
            <person name="Spatafora J.W."/>
            <person name="Turgeon B.G."/>
            <person name="de Wit P.J.G.M."/>
            <person name="Zhong S."/>
            <person name="Goodwin S.B."/>
            <person name="Grigoriev I.V."/>
        </authorList>
    </citation>
    <scope>NUCLEOTIDE SEQUENCE [LARGE SCALE GENOMIC DNA]</scope>
    <source>
        <strain evidence="3">ND90Pr / ATCC 201652</strain>
    </source>
</reference>
<dbReference type="KEGG" id="bsc:COCSADRAFT_256266"/>
<protein>
    <submittedName>
        <fullName evidence="2">Uncharacterized protein</fullName>
    </submittedName>
</protein>
<dbReference type="RefSeq" id="XP_007704996.1">
    <property type="nucleotide sequence ID" value="XM_007706806.1"/>
</dbReference>
<name>M2RVY3_COCSN</name>
<dbReference type="HOGENOM" id="CLU_1209734_0_0_1"/>
<evidence type="ECO:0000256" key="1">
    <source>
        <dbReference type="SAM" id="MobiDB-lite"/>
    </source>
</evidence>
<accession>M2RVY3</accession>
<dbReference type="EMBL" id="KB445653">
    <property type="protein sequence ID" value="EMD59223.1"/>
    <property type="molecule type" value="Genomic_DNA"/>
</dbReference>
<reference evidence="3" key="2">
    <citation type="journal article" date="2013" name="PLoS Genet.">
        <title>Comparative genome structure, secondary metabolite, and effector coding capacity across Cochliobolus pathogens.</title>
        <authorList>
            <person name="Condon B.J."/>
            <person name="Leng Y."/>
            <person name="Wu D."/>
            <person name="Bushley K.E."/>
            <person name="Ohm R.A."/>
            <person name="Otillar R."/>
            <person name="Martin J."/>
            <person name="Schackwitz W."/>
            <person name="Grimwood J."/>
            <person name="MohdZainudin N."/>
            <person name="Xue C."/>
            <person name="Wang R."/>
            <person name="Manning V.A."/>
            <person name="Dhillon B."/>
            <person name="Tu Z.J."/>
            <person name="Steffenson B.J."/>
            <person name="Salamov A."/>
            <person name="Sun H."/>
            <person name="Lowry S."/>
            <person name="LaButti K."/>
            <person name="Han J."/>
            <person name="Copeland A."/>
            <person name="Lindquist E."/>
            <person name="Barry K."/>
            <person name="Schmutz J."/>
            <person name="Baker S.E."/>
            <person name="Ciuffetti L.M."/>
            <person name="Grigoriev I.V."/>
            <person name="Zhong S."/>
            <person name="Turgeon B.G."/>
        </authorList>
    </citation>
    <scope>NUCLEOTIDE SEQUENCE [LARGE SCALE GENOMIC DNA]</scope>
    <source>
        <strain evidence="3">ND90Pr / ATCC 201652</strain>
    </source>
</reference>
<feature type="region of interest" description="Disordered" evidence="1">
    <location>
        <begin position="76"/>
        <end position="104"/>
    </location>
</feature>
<dbReference type="GeneID" id="19135329"/>
<proteinExistence type="predicted"/>
<feature type="compositionally biased region" description="Basic residues" evidence="1">
    <location>
        <begin position="94"/>
        <end position="104"/>
    </location>
</feature>
<keyword evidence="3" id="KW-1185">Reference proteome</keyword>
<sequence>MFPETSFCLSASVSAKKGQAMGRGETRRANVWVGRASGTMVHDWWAWWWLRHGTALDAPWWVWVRGSDQRSRAIRKSRAGSIHPPASGTMAAKPKARQGRRKRRIAGTGTRTVCVCVCGCKGPGDGHVTDARKKKGAVGWTGTPWLARQGQPWRGWRRRGGGEAGRAVKGCRHVQRWHESRLANRWEIQGYLDRKASRRPREEKPCHGRVMVVDGWLVAWPAYLLGESK</sequence>
<organism evidence="2 3">
    <name type="scientific">Cochliobolus sativus (strain ND90Pr / ATCC 201652)</name>
    <name type="common">Common root rot and spot blotch fungus</name>
    <name type="synonym">Bipolaris sorokiniana</name>
    <dbReference type="NCBI Taxonomy" id="665912"/>
    <lineage>
        <taxon>Eukaryota</taxon>
        <taxon>Fungi</taxon>
        <taxon>Dikarya</taxon>
        <taxon>Ascomycota</taxon>
        <taxon>Pezizomycotina</taxon>
        <taxon>Dothideomycetes</taxon>
        <taxon>Pleosporomycetidae</taxon>
        <taxon>Pleosporales</taxon>
        <taxon>Pleosporineae</taxon>
        <taxon>Pleosporaceae</taxon>
        <taxon>Bipolaris</taxon>
    </lineage>
</organism>